<dbReference type="Proteomes" id="UP000000376">
    <property type="component" value="Chromosome"/>
</dbReference>
<dbReference type="SUPFAM" id="SSF53146">
    <property type="entry name" value="Nitrogenase accessory factor-like"/>
    <property type="match status" value="1"/>
</dbReference>
<dbReference type="eggNOG" id="COG1433">
    <property type="taxonomic scope" value="Bacteria"/>
</dbReference>
<dbReference type="EMBL" id="CP002045">
    <property type="protein sequence ID" value="ADH92868.1"/>
    <property type="molecule type" value="Genomic_DNA"/>
</dbReference>
<dbReference type="Pfam" id="PF02579">
    <property type="entry name" value="Nitro_FeMo-Co"/>
    <property type="match status" value="1"/>
</dbReference>
<protein>
    <recommendedName>
        <fullName evidence="1">Dinitrogenase iron-molybdenum cofactor biosynthesis domain-containing protein</fullName>
    </recommendedName>
</protein>
<dbReference type="InterPro" id="IPR003731">
    <property type="entry name" value="Di-Nase_FeMo-co_biosynth"/>
</dbReference>
<name>D7BPL9_ARCHD</name>
<reference evidence="2 3" key="1">
    <citation type="journal article" date="2010" name="Stand. Genomic Sci.">
        <title>Complete genome sequence of Arcanobacterium haemolyticum type strain (11018).</title>
        <authorList>
            <person name="Yasawong M."/>
            <person name="Teshima H."/>
            <person name="Lapidus A."/>
            <person name="Nolan M."/>
            <person name="Lucas S."/>
            <person name="Glavina Del Rio T."/>
            <person name="Tice H."/>
            <person name="Cheng J."/>
            <person name="Bruce D."/>
            <person name="Detter C."/>
            <person name="Tapia R."/>
            <person name="Han C."/>
            <person name="Goodwin L."/>
            <person name="Pitluck S."/>
            <person name="Liolios K."/>
            <person name="Ivanova N."/>
            <person name="Mavromatis K."/>
            <person name="Mikhailova N."/>
            <person name="Pati A."/>
            <person name="Chen A."/>
            <person name="Palaniappan K."/>
            <person name="Land M."/>
            <person name="Hauser L."/>
            <person name="Chang Y."/>
            <person name="Jeffries C."/>
            <person name="Rohde M."/>
            <person name="Sikorski J."/>
            <person name="Pukall R."/>
            <person name="Goker M."/>
            <person name="Woyke T."/>
            <person name="Bristow J."/>
            <person name="Eisen J."/>
            <person name="Markowitz V."/>
            <person name="Hugenholtz P."/>
            <person name="Kyrpides N."/>
            <person name="Klenk H."/>
        </authorList>
    </citation>
    <scope>NUCLEOTIDE SEQUENCE [LARGE SCALE GENOMIC DNA]</scope>
    <source>
        <strain evidence="3">ATCC 9345 / DSM 20595 / CCUG 17215 / LMG 16163 / NBRC 15585 / NCTC 8452 / 11018</strain>
    </source>
</reference>
<dbReference type="STRING" id="644284.Arch_1155"/>
<evidence type="ECO:0000313" key="3">
    <source>
        <dbReference type="Proteomes" id="UP000000376"/>
    </source>
</evidence>
<proteinExistence type="predicted"/>
<dbReference type="AlphaFoldDB" id="D7BPL9"/>
<dbReference type="HOGENOM" id="CLU_151263_0_0_11"/>
<evidence type="ECO:0000259" key="1">
    <source>
        <dbReference type="Pfam" id="PF02579"/>
    </source>
</evidence>
<sequence length="118" mass="12497">MRGMIRQNDIHVAVNVRGDHVGGGLGKAHTMAVATVADGAILSWEEIHVGWDLLHGQGPEGTHHGRIVRFMREHAISVVVTGHLGLPMRNTLGKLGVRVVTSDGIAKTVALEACNVSA</sequence>
<dbReference type="InterPro" id="IPR036105">
    <property type="entry name" value="DiNase_FeMo-co_biosyn_sf"/>
</dbReference>
<keyword evidence="3" id="KW-1185">Reference proteome</keyword>
<evidence type="ECO:0000313" key="2">
    <source>
        <dbReference type="EMBL" id="ADH92868.1"/>
    </source>
</evidence>
<dbReference type="Gene3D" id="3.30.420.130">
    <property type="entry name" value="Dinitrogenase iron-molybdenum cofactor biosynthesis domain"/>
    <property type="match status" value="1"/>
</dbReference>
<dbReference type="OrthoDB" id="2082835at2"/>
<organism evidence="2 3">
    <name type="scientific">Arcanobacterium haemolyticum (strain ATCC 9345 / DSM 20595 / CCM 5947 / CCUG 17215 / LMG 16163 / NBRC 15585 / NCTC 8452 / 11018)</name>
    <dbReference type="NCBI Taxonomy" id="644284"/>
    <lineage>
        <taxon>Bacteria</taxon>
        <taxon>Bacillati</taxon>
        <taxon>Actinomycetota</taxon>
        <taxon>Actinomycetes</taxon>
        <taxon>Actinomycetales</taxon>
        <taxon>Actinomycetaceae</taxon>
        <taxon>Arcanobacterium</taxon>
    </lineage>
</organism>
<gene>
    <name evidence="2" type="ordered locus">Arch_1155</name>
</gene>
<dbReference type="KEGG" id="ahe:Arch_1155"/>
<accession>D7BPL9</accession>
<feature type="domain" description="Dinitrogenase iron-molybdenum cofactor biosynthesis" evidence="1">
    <location>
        <begin position="19"/>
        <end position="102"/>
    </location>
</feature>